<dbReference type="Gene3D" id="3.30.420.40">
    <property type="match status" value="2"/>
</dbReference>
<dbReference type="HOGENOM" id="CLU_020352_0_1_9"/>
<dbReference type="EC" id="2.7.2.1" evidence="7"/>
<comment type="caution">
    <text evidence="9">The sequence shown here is derived from an EMBL/GenBank/DDBJ whole genome shotgun (WGS) entry which is preliminary data.</text>
</comment>
<dbReference type="UniPathway" id="UPA00340">
    <property type="reaction ID" value="UER00458"/>
</dbReference>
<dbReference type="GO" id="GO:0008776">
    <property type="term" value="F:acetate kinase activity"/>
    <property type="evidence" value="ECO:0007669"/>
    <property type="project" value="UniProtKB-UniRule"/>
</dbReference>
<feature type="binding site" evidence="7">
    <location>
        <begin position="208"/>
        <end position="212"/>
    </location>
    <ligand>
        <name>ATP</name>
        <dbReference type="ChEBI" id="CHEBI:30616"/>
    </ligand>
</feature>
<dbReference type="GO" id="GO:0000287">
    <property type="term" value="F:magnesium ion binding"/>
    <property type="evidence" value="ECO:0007669"/>
    <property type="project" value="UniProtKB-UniRule"/>
</dbReference>
<dbReference type="GO" id="GO:0006085">
    <property type="term" value="P:acetyl-CoA biosynthetic process"/>
    <property type="evidence" value="ECO:0007669"/>
    <property type="project" value="UniProtKB-UniRule"/>
</dbReference>
<feature type="binding site" evidence="7">
    <location>
        <position position="14"/>
    </location>
    <ligand>
        <name>ATP</name>
        <dbReference type="ChEBI" id="CHEBI:30616"/>
    </ligand>
</feature>
<dbReference type="OrthoDB" id="9802453at2"/>
<dbReference type="Proteomes" id="UP000003011">
    <property type="component" value="Unassembled WGS sequence"/>
</dbReference>
<feature type="active site" description="Proton donor/acceptor" evidence="7">
    <location>
        <position position="148"/>
    </location>
</feature>
<dbReference type="PRINTS" id="PR00471">
    <property type="entry name" value="ACETATEKNASE"/>
</dbReference>
<evidence type="ECO:0000256" key="7">
    <source>
        <dbReference type="HAMAP-Rule" id="MF_00020"/>
    </source>
</evidence>
<accession>G5GG22</accession>
<keyword evidence="3 7" id="KW-0808">Transferase</keyword>
<dbReference type="Pfam" id="PF00871">
    <property type="entry name" value="Acetate_kinase"/>
    <property type="match status" value="1"/>
</dbReference>
<comment type="function">
    <text evidence="7">Catalyzes the formation of acetyl phosphate from acetate and ATP. Can also catalyze the reverse reaction.</text>
</comment>
<comment type="subcellular location">
    <subcellularLocation>
        <location evidence="7">Cytoplasm</location>
    </subcellularLocation>
</comment>
<dbReference type="CDD" id="cd24010">
    <property type="entry name" value="ASKHA_NBD_AcK_PK"/>
    <property type="match status" value="1"/>
</dbReference>
<keyword evidence="7" id="KW-0460">Magnesium</keyword>
<evidence type="ECO:0000256" key="8">
    <source>
        <dbReference type="RuleBase" id="RU003835"/>
    </source>
</evidence>
<dbReference type="PROSITE" id="PS01076">
    <property type="entry name" value="ACETATE_KINASE_2"/>
    <property type="match status" value="1"/>
</dbReference>
<evidence type="ECO:0000256" key="1">
    <source>
        <dbReference type="ARBA" id="ARBA00008748"/>
    </source>
</evidence>
<keyword evidence="4 7" id="KW-0547">Nucleotide-binding</keyword>
<feature type="binding site" evidence="7">
    <location>
        <begin position="332"/>
        <end position="336"/>
    </location>
    <ligand>
        <name>ATP</name>
        <dbReference type="ChEBI" id="CHEBI:30616"/>
    </ligand>
</feature>
<evidence type="ECO:0000313" key="10">
    <source>
        <dbReference type="Proteomes" id="UP000003011"/>
    </source>
</evidence>
<dbReference type="PATRIC" id="fig|679200.3.peg.541"/>
<comment type="subunit">
    <text evidence="7">Homodimer.</text>
</comment>
<keyword evidence="7" id="KW-0479">Metal-binding</keyword>
<name>G5GG22_9FIRM</name>
<dbReference type="InterPro" id="IPR043129">
    <property type="entry name" value="ATPase_NBD"/>
</dbReference>
<feature type="site" description="Transition state stabilizer" evidence="7">
    <location>
        <position position="241"/>
    </location>
</feature>
<dbReference type="PANTHER" id="PTHR21060:SF15">
    <property type="entry name" value="ACETATE KINASE-RELATED"/>
    <property type="match status" value="1"/>
</dbReference>
<reference evidence="9 10" key="1">
    <citation type="submission" date="2011-08" db="EMBL/GenBank/DDBJ databases">
        <title>The Genome Sequence of Johnsonella ignava ATCC 51276.</title>
        <authorList>
            <consortium name="The Broad Institute Genome Sequencing Platform"/>
            <person name="Earl A."/>
            <person name="Ward D."/>
            <person name="Feldgarden M."/>
            <person name="Gevers D."/>
            <person name="Izard J."/>
            <person name="Blanton J.M."/>
            <person name="Baranova O.V."/>
            <person name="Dewhirst F.E."/>
            <person name="Young S.K."/>
            <person name="Zeng Q."/>
            <person name="Gargeya S."/>
            <person name="Fitzgerald M."/>
            <person name="Haas B."/>
            <person name="Abouelleil A."/>
            <person name="Alvarado L."/>
            <person name="Arachchi H.M."/>
            <person name="Berlin A."/>
            <person name="Brown A."/>
            <person name="Chapman S.B."/>
            <person name="Chen Z."/>
            <person name="Dunbar C."/>
            <person name="Freedman E."/>
            <person name="Gearin G."/>
            <person name="Gellesch M."/>
            <person name="Goldberg J."/>
            <person name="Griggs A."/>
            <person name="Gujja S."/>
            <person name="Heiman D."/>
            <person name="Howarth C."/>
            <person name="Larson L."/>
            <person name="Lui A."/>
            <person name="MacDonald P.J.P."/>
            <person name="Montmayeur A."/>
            <person name="Murphy C."/>
            <person name="Neiman D."/>
            <person name="Pearson M."/>
            <person name="Priest M."/>
            <person name="Roberts A."/>
            <person name="Saif S."/>
            <person name="Shea T."/>
            <person name="Shenoy N."/>
            <person name="Sisk P."/>
            <person name="Stolte C."/>
            <person name="Sykes S."/>
            <person name="Wortman J."/>
            <person name="Nusbaum C."/>
            <person name="Birren B."/>
        </authorList>
    </citation>
    <scope>NUCLEOTIDE SEQUENCE [LARGE SCALE GENOMIC DNA]</scope>
    <source>
        <strain evidence="9 10">ATCC 51276</strain>
    </source>
</reference>
<feature type="binding site" evidence="7">
    <location>
        <position position="7"/>
    </location>
    <ligand>
        <name>Mg(2+)</name>
        <dbReference type="ChEBI" id="CHEBI:18420"/>
    </ligand>
</feature>
<evidence type="ECO:0000256" key="4">
    <source>
        <dbReference type="ARBA" id="ARBA00022741"/>
    </source>
</evidence>
<dbReference type="InterPro" id="IPR004372">
    <property type="entry name" value="Ac/propionate_kinase"/>
</dbReference>
<keyword evidence="10" id="KW-1185">Reference proteome</keyword>
<feature type="binding site" evidence="7">
    <location>
        <position position="385"/>
    </location>
    <ligand>
        <name>Mg(2+)</name>
        <dbReference type="ChEBI" id="CHEBI:18420"/>
    </ligand>
</feature>
<keyword evidence="6 7" id="KW-0067">ATP-binding</keyword>
<feature type="binding site" evidence="7">
    <location>
        <begin position="284"/>
        <end position="286"/>
    </location>
    <ligand>
        <name>ATP</name>
        <dbReference type="ChEBI" id="CHEBI:30616"/>
    </ligand>
</feature>
<dbReference type="PIRSF" id="PIRSF000722">
    <property type="entry name" value="Acetate_prop_kin"/>
    <property type="match status" value="1"/>
</dbReference>
<protein>
    <recommendedName>
        <fullName evidence="7">Acetate kinase</fullName>
        <ecNumber evidence="7">2.7.2.1</ecNumber>
    </recommendedName>
    <alternativeName>
        <fullName evidence="7">Acetokinase</fullName>
    </alternativeName>
</protein>
<dbReference type="InterPro" id="IPR000890">
    <property type="entry name" value="Aliphatic_acid_kin_short-chain"/>
</dbReference>
<sequence length="399" mass="43194">MKILVINCGSSSLKYQFIDMDNEKVLAKGLCERIGISGSKLTHEPVGGEKFIVEKDMPDHNIAISLVMEALTDKEHGVIRDISEISAVGHRVVHGGMKYSESTVVDKAVKEGIRECFDLGPLHNPANLMGIEAVEKAIPGVKNVVVFDTAFGMAMPQKACRYAIPNEYYEKYSIRRYGFHGTSHMFVSGEAIKFANLNPENAKVIVCHLGNGASVSASIGGKCVDTSMGLTPLEGLIMGTRSGDLDPAIIQFIANKENKTINELLDILNKKSGVLGMSGGISSDFRDIEKEAQKGNELAKTALEAFKYRVAKYIGAYAAAMNGVDAIAFTAGIGENDIEGRRDICSYLGYLGVEIDEKANDVRGKLTLISKPSSKVKVMLIPTNEELAIARDTKRLING</sequence>
<dbReference type="PROSITE" id="PS01075">
    <property type="entry name" value="ACETATE_KINASE_1"/>
    <property type="match status" value="1"/>
</dbReference>
<comment type="similarity">
    <text evidence="1 7 8">Belongs to the acetokinase family.</text>
</comment>
<feature type="binding site" evidence="7">
    <location>
        <position position="91"/>
    </location>
    <ligand>
        <name>substrate</name>
    </ligand>
</feature>
<organism evidence="9 10">
    <name type="scientific">Johnsonella ignava ATCC 51276</name>
    <dbReference type="NCBI Taxonomy" id="679200"/>
    <lineage>
        <taxon>Bacteria</taxon>
        <taxon>Bacillati</taxon>
        <taxon>Bacillota</taxon>
        <taxon>Clostridia</taxon>
        <taxon>Lachnospirales</taxon>
        <taxon>Lachnospiraceae</taxon>
        <taxon>Johnsonella</taxon>
    </lineage>
</organism>
<proteinExistence type="inferred from homology"/>
<dbReference type="NCBIfam" id="TIGR00016">
    <property type="entry name" value="ackA"/>
    <property type="match status" value="1"/>
</dbReference>
<evidence type="ECO:0000256" key="2">
    <source>
        <dbReference type="ARBA" id="ARBA00022490"/>
    </source>
</evidence>
<dbReference type="PANTHER" id="PTHR21060">
    <property type="entry name" value="ACETATE KINASE"/>
    <property type="match status" value="1"/>
</dbReference>
<evidence type="ECO:0000256" key="5">
    <source>
        <dbReference type="ARBA" id="ARBA00022777"/>
    </source>
</evidence>
<evidence type="ECO:0000313" key="9">
    <source>
        <dbReference type="EMBL" id="EHI56232.1"/>
    </source>
</evidence>
<dbReference type="GO" id="GO:0006083">
    <property type="term" value="P:acetate metabolic process"/>
    <property type="evidence" value="ECO:0007669"/>
    <property type="project" value="TreeGrafter"/>
</dbReference>
<dbReference type="SUPFAM" id="SSF53067">
    <property type="entry name" value="Actin-like ATPase domain"/>
    <property type="match status" value="2"/>
</dbReference>
<dbReference type="GO" id="GO:0005737">
    <property type="term" value="C:cytoplasm"/>
    <property type="evidence" value="ECO:0007669"/>
    <property type="project" value="UniProtKB-SubCell"/>
</dbReference>
<dbReference type="EMBL" id="ACZL01000011">
    <property type="protein sequence ID" value="EHI56232.1"/>
    <property type="molecule type" value="Genomic_DNA"/>
</dbReference>
<dbReference type="GO" id="GO:0005524">
    <property type="term" value="F:ATP binding"/>
    <property type="evidence" value="ECO:0007669"/>
    <property type="project" value="UniProtKB-KW"/>
</dbReference>
<evidence type="ECO:0000256" key="3">
    <source>
        <dbReference type="ARBA" id="ARBA00022679"/>
    </source>
</evidence>
<dbReference type="STRING" id="679200.HMPREF9333_00511"/>
<dbReference type="HAMAP" id="MF_00020">
    <property type="entry name" value="Acetate_kinase"/>
    <property type="match status" value="1"/>
</dbReference>
<keyword evidence="2 7" id="KW-0963">Cytoplasm</keyword>
<dbReference type="eggNOG" id="COG0282">
    <property type="taxonomic scope" value="Bacteria"/>
</dbReference>
<comment type="catalytic activity">
    <reaction evidence="7">
        <text>acetate + ATP = acetyl phosphate + ADP</text>
        <dbReference type="Rhea" id="RHEA:11352"/>
        <dbReference type="ChEBI" id="CHEBI:22191"/>
        <dbReference type="ChEBI" id="CHEBI:30089"/>
        <dbReference type="ChEBI" id="CHEBI:30616"/>
        <dbReference type="ChEBI" id="CHEBI:456216"/>
        <dbReference type="EC" id="2.7.2.1"/>
    </reaction>
</comment>
<dbReference type="RefSeq" id="WP_005539628.1">
    <property type="nucleotide sequence ID" value="NZ_JH378830.1"/>
</dbReference>
<gene>
    <name evidence="7" type="primary">ackA</name>
    <name evidence="9" type="ORF">HMPREF9333_00511</name>
</gene>
<feature type="site" description="Transition state stabilizer" evidence="7">
    <location>
        <position position="180"/>
    </location>
</feature>
<comment type="pathway">
    <text evidence="7">Metabolic intermediate biosynthesis; acetyl-CoA biosynthesis; acetyl-CoA from acetate: step 1/2.</text>
</comment>
<comment type="cofactor">
    <cofactor evidence="7">
        <name>Mg(2+)</name>
        <dbReference type="ChEBI" id="CHEBI:18420"/>
    </cofactor>
    <cofactor evidence="7">
        <name>Mn(2+)</name>
        <dbReference type="ChEBI" id="CHEBI:29035"/>
    </cofactor>
    <text evidence="7">Mg(2+). Can also accept Mn(2+).</text>
</comment>
<dbReference type="AlphaFoldDB" id="G5GG22"/>
<evidence type="ECO:0000256" key="6">
    <source>
        <dbReference type="ARBA" id="ARBA00022840"/>
    </source>
</evidence>
<keyword evidence="5 7" id="KW-0418">Kinase</keyword>
<dbReference type="InterPro" id="IPR023865">
    <property type="entry name" value="Aliphatic_acid_kinase_CS"/>
</dbReference>